<gene>
    <name evidence="8" type="ORF">MNBD_DELTA02-759</name>
</gene>
<evidence type="ECO:0000259" key="6">
    <source>
        <dbReference type="Pfam" id="PF19289"/>
    </source>
</evidence>
<dbReference type="InterPro" id="IPR045569">
    <property type="entry name" value="Metalloprtase-TldD/E_C"/>
</dbReference>
<feature type="domain" description="Metalloprotease TldD/E central" evidence="7">
    <location>
        <begin position="113"/>
        <end position="221"/>
    </location>
</feature>
<feature type="domain" description="Metalloprotease TldD/E N-terminal" evidence="5">
    <location>
        <begin position="25"/>
        <end position="88"/>
    </location>
</feature>
<reference evidence="8" key="1">
    <citation type="submission" date="2018-06" db="EMBL/GenBank/DDBJ databases">
        <authorList>
            <person name="Zhirakovskaya E."/>
        </authorList>
    </citation>
    <scope>NUCLEOTIDE SEQUENCE</scope>
</reference>
<sequence>MGLVEGFDPSGIIKRALKNGGDFGELYLEDTHSTSIICEEDRIEKVLSGRERGCGVRVLSNLKTYYAFTNDLTEKGLLGVADVVAAAVKGGAEVGEINLTDKRVAEGFPIKRSPFDVDLSQKVAYVNRANAAARGYDDRVKQVKVVYGDSLRDTAIINSLGEWVEEEKTSTLFLCQVVTQEGEVIQTGYEPVGGLLGLEILDDNPPEMIAELAAKRGVMMLSARKAPGGRMPVVLSSEAGGTMIHEAVGHGLEADLACEGLSVYAGKLGEQVASTTITVIDDGTIANKRGSGFFDSEGTPNAKNVLIEDGILKKYMQSRLTAMK</sequence>
<keyword evidence="4" id="KW-0482">Metalloprotease</keyword>
<dbReference type="PANTHER" id="PTHR30624:SF4">
    <property type="entry name" value="METALLOPROTEASE TLDD"/>
    <property type="match status" value="1"/>
</dbReference>
<dbReference type="AlphaFoldDB" id="A0A3B0VM74"/>
<accession>A0A3B0VM74</accession>
<dbReference type="InterPro" id="IPR045570">
    <property type="entry name" value="Metalloprtase-TldD/E_cen_dom"/>
</dbReference>
<comment type="similarity">
    <text evidence="1">Belongs to the peptidase U62 family.</text>
</comment>
<dbReference type="SUPFAM" id="SSF111283">
    <property type="entry name" value="Putative modulator of DNA gyrase, PmbA/TldD"/>
    <property type="match status" value="1"/>
</dbReference>
<name>A0A3B0VM74_9ZZZZ</name>
<dbReference type="PANTHER" id="PTHR30624">
    <property type="entry name" value="UNCHARACTERIZED PROTEIN TLDD AND PMBA"/>
    <property type="match status" value="1"/>
</dbReference>
<evidence type="ECO:0000256" key="4">
    <source>
        <dbReference type="ARBA" id="ARBA00023049"/>
    </source>
</evidence>
<keyword evidence="2" id="KW-0645">Protease</keyword>
<dbReference type="Pfam" id="PF01523">
    <property type="entry name" value="PmbA_TldD_1st"/>
    <property type="match status" value="1"/>
</dbReference>
<evidence type="ECO:0000256" key="1">
    <source>
        <dbReference type="ARBA" id="ARBA00005836"/>
    </source>
</evidence>
<evidence type="ECO:0000256" key="2">
    <source>
        <dbReference type="ARBA" id="ARBA00022670"/>
    </source>
</evidence>
<dbReference type="GO" id="GO:0005829">
    <property type="term" value="C:cytosol"/>
    <property type="evidence" value="ECO:0007669"/>
    <property type="project" value="TreeGrafter"/>
</dbReference>
<organism evidence="8">
    <name type="scientific">hydrothermal vent metagenome</name>
    <dbReference type="NCBI Taxonomy" id="652676"/>
    <lineage>
        <taxon>unclassified sequences</taxon>
        <taxon>metagenomes</taxon>
        <taxon>ecological metagenomes</taxon>
    </lineage>
</organism>
<dbReference type="Pfam" id="PF19290">
    <property type="entry name" value="PmbA_TldD_2nd"/>
    <property type="match status" value="1"/>
</dbReference>
<evidence type="ECO:0000259" key="5">
    <source>
        <dbReference type="Pfam" id="PF01523"/>
    </source>
</evidence>
<dbReference type="GO" id="GO:0006508">
    <property type="term" value="P:proteolysis"/>
    <property type="evidence" value="ECO:0007669"/>
    <property type="project" value="UniProtKB-KW"/>
</dbReference>
<dbReference type="Gene3D" id="3.30.2290.10">
    <property type="entry name" value="PmbA/TldD superfamily"/>
    <property type="match status" value="1"/>
</dbReference>
<dbReference type="GO" id="GO:0008237">
    <property type="term" value="F:metallopeptidase activity"/>
    <property type="evidence" value="ECO:0007669"/>
    <property type="project" value="UniProtKB-KW"/>
</dbReference>
<protein>
    <submittedName>
        <fullName evidence="8">TldD protein, part of TldE/TldD proteolytic complex</fullName>
    </submittedName>
</protein>
<evidence type="ECO:0000259" key="7">
    <source>
        <dbReference type="Pfam" id="PF19290"/>
    </source>
</evidence>
<proteinExistence type="inferred from homology"/>
<feature type="non-terminal residue" evidence="8">
    <location>
        <position position="324"/>
    </location>
</feature>
<dbReference type="InterPro" id="IPR002510">
    <property type="entry name" value="Metalloprtase-TldD/E_N"/>
</dbReference>
<dbReference type="InterPro" id="IPR035068">
    <property type="entry name" value="TldD/PmbA_N"/>
</dbReference>
<dbReference type="FunFam" id="3.30.2290.10:FF:000003">
    <property type="entry name" value="Zinc-dependent protease, TldD/PmbA family"/>
    <property type="match status" value="1"/>
</dbReference>
<feature type="domain" description="Metalloprotease TldD/E C-terminal" evidence="6">
    <location>
        <begin position="229"/>
        <end position="324"/>
    </location>
</feature>
<evidence type="ECO:0000256" key="3">
    <source>
        <dbReference type="ARBA" id="ARBA00022801"/>
    </source>
</evidence>
<evidence type="ECO:0000313" key="8">
    <source>
        <dbReference type="EMBL" id="VAW37939.1"/>
    </source>
</evidence>
<dbReference type="InterPro" id="IPR036059">
    <property type="entry name" value="TldD/PmbA_sf"/>
</dbReference>
<dbReference type="InterPro" id="IPR051463">
    <property type="entry name" value="Peptidase_U62_metallo"/>
</dbReference>
<dbReference type="EMBL" id="UOEZ01000062">
    <property type="protein sequence ID" value="VAW37939.1"/>
    <property type="molecule type" value="Genomic_DNA"/>
</dbReference>
<dbReference type="Pfam" id="PF19289">
    <property type="entry name" value="PmbA_TldD_3rd"/>
    <property type="match status" value="1"/>
</dbReference>
<keyword evidence="3" id="KW-0378">Hydrolase</keyword>